<accession>A0A412B118</accession>
<keyword evidence="1 4" id="KW-0808">Transferase</keyword>
<dbReference type="PANTHER" id="PTHR42919:SF8">
    <property type="entry name" value="N-ALPHA-ACETYLTRANSFERASE 50"/>
    <property type="match status" value="1"/>
</dbReference>
<evidence type="ECO:0000256" key="2">
    <source>
        <dbReference type="ARBA" id="ARBA00023315"/>
    </source>
</evidence>
<reference evidence="4 5" key="1">
    <citation type="submission" date="2018-08" db="EMBL/GenBank/DDBJ databases">
        <title>A genome reference for cultivated species of the human gut microbiota.</title>
        <authorList>
            <person name="Zou Y."/>
            <person name="Xue W."/>
            <person name="Luo G."/>
        </authorList>
    </citation>
    <scope>NUCLEOTIDE SEQUENCE [LARGE SCALE GENOMIC DNA]</scope>
    <source>
        <strain evidence="4 5">AF28-26</strain>
    </source>
</reference>
<dbReference type="Gene3D" id="3.40.630.30">
    <property type="match status" value="1"/>
</dbReference>
<dbReference type="Proteomes" id="UP000284751">
    <property type="component" value="Unassembled WGS sequence"/>
</dbReference>
<evidence type="ECO:0000259" key="3">
    <source>
        <dbReference type="PROSITE" id="PS51186"/>
    </source>
</evidence>
<dbReference type="GO" id="GO:0016747">
    <property type="term" value="F:acyltransferase activity, transferring groups other than amino-acyl groups"/>
    <property type="evidence" value="ECO:0007669"/>
    <property type="project" value="InterPro"/>
</dbReference>
<sequence length="171" mass="19819">MSELQMKQIKTPEQIKAMCFLASRIWREHYGQILSADQITYMVEKFQSFKAVTNQIERQGYTYCWLVCDGQNAGFCGYKIENGALFLSKLYIEKTFRRKGLASFALEELKKICQEKNLGYIWLTVNRDNLGSVAFYRQAGFYVDHDEVTDIGQGYVMDDHIMRLDLASSSD</sequence>
<feature type="domain" description="N-acetyltransferase" evidence="3">
    <location>
        <begin position="23"/>
        <end position="167"/>
    </location>
</feature>
<name>A0A412B118_9FIRM</name>
<dbReference type="PANTHER" id="PTHR42919">
    <property type="entry name" value="N-ALPHA-ACETYLTRANSFERASE"/>
    <property type="match status" value="1"/>
</dbReference>
<dbReference type="PROSITE" id="PS51186">
    <property type="entry name" value="GNAT"/>
    <property type="match status" value="1"/>
</dbReference>
<keyword evidence="2" id="KW-0012">Acyltransferase</keyword>
<evidence type="ECO:0000256" key="1">
    <source>
        <dbReference type="ARBA" id="ARBA00022679"/>
    </source>
</evidence>
<dbReference type="AlphaFoldDB" id="A0A412B118"/>
<organism evidence="4 5">
    <name type="scientific">[Clostridium] leptum</name>
    <dbReference type="NCBI Taxonomy" id="1535"/>
    <lineage>
        <taxon>Bacteria</taxon>
        <taxon>Bacillati</taxon>
        <taxon>Bacillota</taxon>
        <taxon>Clostridia</taxon>
        <taxon>Eubacteriales</taxon>
        <taxon>Oscillospiraceae</taxon>
        <taxon>Oscillospiraceae incertae sedis</taxon>
    </lineage>
</organism>
<dbReference type="InterPro" id="IPR000182">
    <property type="entry name" value="GNAT_dom"/>
</dbReference>
<dbReference type="EMBL" id="QRTC01000002">
    <property type="protein sequence ID" value="RGQ44323.1"/>
    <property type="molecule type" value="Genomic_DNA"/>
</dbReference>
<proteinExistence type="predicted"/>
<dbReference type="Pfam" id="PF00583">
    <property type="entry name" value="Acetyltransf_1"/>
    <property type="match status" value="1"/>
</dbReference>
<dbReference type="SUPFAM" id="SSF55729">
    <property type="entry name" value="Acyl-CoA N-acyltransferases (Nat)"/>
    <property type="match status" value="1"/>
</dbReference>
<comment type="caution">
    <text evidence="4">The sequence shown here is derived from an EMBL/GenBank/DDBJ whole genome shotgun (WGS) entry which is preliminary data.</text>
</comment>
<gene>
    <name evidence="4" type="ORF">DWY99_01480</name>
</gene>
<evidence type="ECO:0000313" key="5">
    <source>
        <dbReference type="Proteomes" id="UP000284751"/>
    </source>
</evidence>
<protein>
    <submittedName>
        <fullName evidence="4">GNAT family N-acetyltransferase</fullName>
    </submittedName>
</protein>
<dbReference type="CDD" id="cd04301">
    <property type="entry name" value="NAT_SF"/>
    <property type="match status" value="1"/>
</dbReference>
<dbReference type="InterPro" id="IPR016181">
    <property type="entry name" value="Acyl_CoA_acyltransferase"/>
</dbReference>
<dbReference type="InterPro" id="IPR051556">
    <property type="entry name" value="N-term/lysine_N-AcTrnsfr"/>
</dbReference>
<evidence type="ECO:0000313" key="4">
    <source>
        <dbReference type="EMBL" id="RGQ44323.1"/>
    </source>
</evidence>